<keyword evidence="5" id="KW-0175">Coiled coil</keyword>
<evidence type="ECO:0000256" key="2">
    <source>
        <dbReference type="ARBA" id="ARBA00022670"/>
    </source>
</evidence>
<feature type="domain" description="Peptidase C1A papain C-terminal" evidence="6">
    <location>
        <begin position="65"/>
        <end position="173"/>
    </location>
</feature>
<feature type="coiled-coil region" evidence="5">
    <location>
        <begin position="24"/>
        <end position="51"/>
    </location>
</feature>
<evidence type="ECO:0000259" key="6">
    <source>
        <dbReference type="SMART" id="SM00645"/>
    </source>
</evidence>
<comment type="similarity">
    <text evidence="1">Belongs to the peptidase C1 family.</text>
</comment>
<keyword evidence="4" id="KW-0788">Thiol protease</keyword>
<name>A0ABR2NXA2_9ROSI</name>
<accession>A0ABR2NXA2</accession>
<evidence type="ECO:0000313" key="8">
    <source>
        <dbReference type="Proteomes" id="UP001396334"/>
    </source>
</evidence>
<dbReference type="Gene3D" id="3.90.70.10">
    <property type="entry name" value="Cysteine proteinases"/>
    <property type="match status" value="1"/>
</dbReference>
<evidence type="ECO:0000313" key="7">
    <source>
        <dbReference type="EMBL" id="KAK8980738.1"/>
    </source>
</evidence>
<dbReference type="InterPro" id="IPR000668">
    <property type="entry name" value="Peptidase_C1A_C"/>
</dbReference>
<proteinExistence type="inferred from homology"/>
<organism evidence="7 8">
    <name type="scientific">Hibiscus sabdariffa</name>
    <name type="common">roselle</name>
    <dbReference type="NCBI Taxonomy" id="183260"/>
    <lineage>
        <taxon>Eukaryota</taxon>
        <taxon>Viridiplantae</taxon>
        <taxon>Streptophyta</taxon>
        <taxon>Embryophyta</taxon>
        <taxon>Tracheophyta</taxon>
        <taxon>Spermatophyta</taxon>
        <taxon>Magnoliopsida</taxon>
        <taxon>eudicotyledons</taxon>
        <taxon>Gunneridae</taxon>
        <taxon>Pentapetalae</taxon>
        <taxon>rosids</taxon>
        <taxon>malvids</taxon>
        <taxon>Malvales</taxon>
        <taxon>Malvaceae</taxon>
        <taxon>Malvoideae</taxon>
        <taxon>Hibiscus</taxon>
    </lineage>
</organism>
<evidence type="ECO:0000256" key="1">
    <source>
        <dbReference type="ARBA" id="ARBA00008455"/>
    </source>
</evidence>
<keyword evidence="2" id="KW-0645">Protease</keyword>
<sequence>MKNCRHPLIGGRREQSLPSKIREVAAYVQQLENSRLKLIQLEQELAQMKQQGVYLGGGLVDGHFGFSAPTNSGSCSAFSAVGAVEMINQIVTGDLISLSELELVDCDTSYNDGCNRGLMDYAFEFIINNGGIDTEEDYPYTGSDGKCDSYRGYALELLRFREAGVEVFLKAIF</sequence>
<dbReference type="InterPro" id="IPR038765">
    <property type="entry name" value="Papain-like_cys_pep_sf"/>
</dbReference>
<keyword evidence="3" id="KW-0378">Hydrolase</keyword>
<evidence type="ECO:0000256" key="5">
    <source>
        <dbReference type="SAM" id="Coils"/>
    </source>
</evidence>
<gene>
    <name evidence="7" type="ORF">V6N11_073053</name>
</gene>
<evidence type="ECO:0000256" key="3">
    <source>
        <dbReference type="ARBA" id="ARBA00022801"/>
    </source>
</evidence>
<dbReference type="Proteomes" id="UP001396334">
    <property type="component" value="Unassembled WGS sequence"/>
</dbReference>
<protein>
    <recommendedName>
        <fullName evidence="6">Peptidase C1A papain C-terminal domain-containing protein</fullName>
    </recommendedName>
</protein>
<reference evidence="7 8" key="1">
    <citation type="journal article" date="2024" name="G3 (Bethesda)">
        <title>Genome assembly of Hibiscus sabdariffa L. provides insights into metabolisms of medicinal natural products.</title>
        <authorList>
            <person name="Kim T."/>
        </authorList>
    </citation>
    <scope>NUCLEOTIDE SEQUENCE [LARGE SCALE GENOMIC DNA]</scope>
    <source>
        <strain evidence="7">TK-2024</strain>
        <tissue evidence="7">Old leaves</tissue>
    </source>
</reference>
<keyword evidence="8" id="KW-1185">Reference proteome</keyword>
<dbReference type="InterPro" id="IPR013128">
    <property type="entry name" value="Peptidase_C1A"/>
</dbReference>
<dbReference type="Pfam" id="PF00112">
    <property type="entry name" value="Peptidase_C1"/>
    <property type="match status" value="1"/>
</dbReference>
<dbReference type="EMBL" id="JBBPBN010000092">
    <property type="protein sequence ID" value="KAK8980738.1"/>
    <property type="molecule type" value="Genomic_DNA"/>
</dbReference>
<dbReference type="PANTHER" id="PTHR12411">
    <property type="entry name" value="CYSTEINE PROTEASE FAMILY C1-RELATED"/>
    <property type="match status" value="1"/>
</dbReference>
<evidence type="ECO:0000256" key="4">
    <source>
        <dbReference type="ARBA" id="ARBA00022807"/>
    </source>
</evidence>
<comment type="caution">
    <text evidence="7">The sequence shown here is derived from an EMBL/GenBank/DDBJ whole genome shotgun (WGS) entry which is preliminary data.</text>
</comment>
<dbReference type="SUPFAM" id="SSF54001">
    <property type="entry name" value="Cysteine proteinases"/>
    <property type="match status" value="1"/>
</dbReference>
<dbReference type="SMART" id="SM00645">
    <property type="entry name" value="Pept_C1"/>
    <property type="match status" value="1"/>
</dbReference>